<name>A0A2T8KJ44_9POAL</name>
<feature type="region of interest" description="Disordered" evidence="1">
    <location>
        <begin position="300"/>
        <end position="365"/>
    </location>
</feature>
<protein>
    <submittedName>
        <fullName evidence="2">Uncharacterized protein</fullName>
    </submittedName>
</protein>
<reference evidence="2" key="1">
    <citation type="submission" date="2018-04" db="EMBL/GenBank/DDBJ databases">
        <title>WGS assembly of Panicum hallii.</title>
        <authorList>
            <person name="Lovell J."/>
            <person name="Jenkins J."/>
            <person name="Lowry D."/>
            <person name="Mamidi S."/>
            <person name="Sreedasyam A."/>
            <person name="Weng X."/>
            <person name="Barry K."/>
            <person name="Bonette J."/>
            <person name="Campitelli B."/>
            <person name="Daum C."/>
            <person name="Gordon S."/>
            <person name="Gould B."/>
            <person name="Lipzen A."/>
            <person name="Macqueen A."/>
            <person name="Palacio-Mejia J."/>
            <person name="Plott C."/>
            <person name="Shakirov E."/>
            <person name="Shu S."/>
            <person name="Yoshinaga Y."/>
            <person name="Zane M."/>
            <person name="Rokhsar D."/>
            <person name="Grimwood J."/>
            <person name="Schmutz J."/>
            <person name="Juenger T."/>
        </authorList>
    </citation>
    <scope>NUCLEOTIDE SEQUENCE [LARGE SCALE GENOMIC DNA]</scope>
    <source>
        <strain evidence="2">FIL2</strain>
    </source>
</reference>
<evidence type="ECO:0000313" key="2">
    <source>
        <dbReference type="EMBL" id="PVH62181.1"/>
    </source>
</evidence>
<gene>
    <name evidence="2" type="ORF">PAHAL_3G229100</name>
</gene>
<proteinExistence type="predicted"/>
<dbReference type="EMBL" id="CM008048">
    <property type="protein sequence ID" value="PVH62181.1"/>
    <property type="molecule type" value="Genomic_DNA"/>
</dbReference>
<accession>A0A2T8KJ44</accession>
<evidence type="ECO:0000256" key="1">
    <source>
        <dbReference type="SAM" id="MobiDB-lite"/>
    </source>
</evidence>
<feature type="compositionally biased region" description="Basic and acidic residues" evidence="1">
    <location>
        <begin position="352"/>
        <end position="365"/>
    </location>
</feature>
<feature type="compositionally biased region" description="Polar residues" evidence="1">
    <location>
        <begin position="335"/>
        <end position="348"/>
    </location>
</feature>
<organism evidence="2">
    <name type="scientific">Panicum hallii</name>
    <dbReference type="NCBI Taxonomy" id="206008"/>
    <lineage>
        <taxon>Eukaryota</taxon>
        <taxon>Viridiplantae</taxon>
        <taxon>Streptophyta</taxon>
        <taxon>Embryophyta</taxon>
        <taxon>Tracheophyta</taxon>
        <taxon>Spermatophyta</taxon>
        <taxon>Magnoliopsida</taxon>
        <taxon>Liliopsida</taxon>
        <taxon>Poales</taxon>
        <taxon>Poaceae</taxon>
        <taxon>PACMAD clade</taxon>
        <taxon>Panicoideae</taxon>
        <taxon>Panicodae</taxon>
        <taxon>Paniceae</taxon>
        <taxon>Panicinae</taxon>
        <taxon>Panicum</taxon>
        <taxon>Panicum sect. Panicum</taxon>
    </lineage>
</organism>
<dbReference type="AlphaFoldDB" id="A0A2T8KJ44"/>
<sequence length="365" mass="37609">MFSLVARKRLKGKELKDAAALLSLAPPGSHDEASLIWSNTAGMHSQMTPSAPDHLAAPILESSYGVPAPSYMVPRTPDPCLPLFPVTPTGEGQKRVMATADPRDQGSTSNVVPAHRPASTLPFGWSNGGSFSHGIQRAPAPHLPTSAMASMAGAGRWPTMPAVASTNGYGIINRTSASIAPRPAYLAPPFSQPNSSGMGPNGVMRAPAPHLAALYMPAAPGFRRWSTSASSVTGTALPLPATQTAIANTIGGLAPSYPVPAGAMVAHRGLPIRMEYAGAYHDTATTLALGVQAAAAGAQATSSVPAPAAVDTRDGGRASAFNPWCPRGFEPDDGPSSSSRQAQELQGGSNQGEKRTKPLLDLFKL</sequence>
<dbReference type="Proteomes" id="UP000243499">
    <property type="component" value="Chromosome 3"/>
</dbReference>
<dbReference type="Gramene" id="PVH62181">
    <property type="protein sequence ID" value="PVH62181"/>
    <property type="gene ID" value="PAHAL_3G229100"/>
</dbReference>